<gene>
    <name evidence="3" type="ORF">NK662_06055</name>
</gene>
<proteinExistence type="inferred from homology"/>
<dbReference type="Pfam" id="PF12697">
    <property type="entry name" value="Abhydrolase_6"/>
    <property type="match status" value="1"/>
</dbReference>
<evidence type="ECO:0000313" key="3">
    <source>
        <dbReference type="EMBL" id="MCP8968102.1"/>
    </source>
</evidence>
<keyword evidence="4" id="KW-1185">Reference proteome</keyword>
<reference evidence="3" key="1">
    <citation type="submission" date="2022-07" db="EMBL/GenBank/DDBJ databases">
        <authorList>
            <person name="Li W.-J."/>
            <person name="Deng Q.-Q."/>
        </authorList>
    </citation>
    <scope>NUCLEOTIDE SEQUENCE</scope>
    <source>
        <strain evidence="3">SYSU M60031</strain>
    </source>
</reference>
<accession>A0AA41X3Q1</accession>
<dbReference type="PRINTS" id="PR00111">
    <property type="entry name" value="ABHYDROLASE"/>
</dbReference>
<organism evidence="3 4">
    <name type="scientific">Ectobacillus ponti</name>
    <dbReference type="NCBI Taxonomy" id="2961894"/>
    <lineage>
        <taxon>Bacteria</taxon>
        <taxon>Bacillati</taxon>
        <taxon>Bacillota</taxon>
        <taxon>Bacilli</taxon>
        <taxon>Bacillales</taxon>
        <taxon>Bacillaceae</taxon>
        <taxon>Ectobacillus</taxon>
    </lineage>
</organism>
<protein>
    <submittedName>
        <fullName evidence="3">Alpha/beta hydrolase</fullName>
    </submittedName>
</protein>
<dbReference type="Proteomes" id="UP001156102">
    <property type="component" value="Unassembled WGS sequence"/>
</dbReference>
<dbReference type="SUPFAM" id="SSF53474">
    <property type="entry name" value="alpha/beta-Hydrolases"/>
    <property type="match status" value="1"/>
</dbReference>
<dbReference type="GO" id="GO:0016787">
    <property type="term" value="F:hydrolase activity"/>
    <property type="evidence" value="ECO:0007669"/>
    <property type="project" value="UniProtKB-KW"/>
</dbReference>
<evidence type="ECO:0000259" key="2">
    <source>
        <dbReference type="Pfam" id="PF12697"/>
    </source>
</evidence>
<evidence type="ECO:0000313" key="4">
    <source>
        <dbReference type="Proteomes" id="UP001156102"/>
    </source>
</evidence>
<sequence>MNEHILTRNNIRISGKGTQPILFAPGFGCDQKMWRLVAPAFEEKYRVILFDYVGATQTNLAAYDPEKYAKLDGYAQDVIDILEAMDLQDVIFVGHSVSSMIGMLASIQQPERFSQLVMVGPSPCYLNDESYVGGFNQQDLHGLIEMIELNYIGWANAFAPIIMKNPDSPELAAELEESFCSTDPLVARTFARATFFSDNRADLKKITVPTLVLQCSEDAIAPIEVGYYMHENITNSVLKVMNATGHCPHMSHPEETKQLIAEYLSA</sequence>
<keyword evidence="3" id="KW-0378">Hydrolase</keyword>
<dbReference type="RefSeq" id="WP_254758000.1">
    <property type="nucleotide sequence ID" value="NZ_JANCLT010000002.1"/>
</dbReference>
<dbReference type="EMBL" id="JANCLT010000002">
    <property type="protein sequence ID" value="MCP8968102.1"/>
    <property type="molecule type" value="Genomic_DNA"/>
</dbReference>
<dbReference type="InterPro" id="IPR000073">
    <property type="entry name" value="AB_hydrolase_1"/>
</dbReference>
<name>A0AA41X3Q1_9BACI</name>
<dbReference type="InterPro" id="IPR029058">
    <property type="entry name" value="AB_hydrolase_fold"/>
</dbReference>
<evidence type="ECO:0000256" key="1">
    <source>
        <dbReference type="ARBA" id="ARBA00008645"/>
    </source>
</evidence>
<comment type="caution">
    <text evidence="3">The sequence shown here is derived from an EMBL/GenBank/DDBJ whole genome shotgun (WGS) entry which is preliminary data.</text>
</comment>
<dbReference type="Gene3D" id="3.40.50.1820">
    <property type="entry name" value="alpha/beta hydrolase"/>
    <property type="match status" value="1"/>
</dbReference>
<comment type="similarity">
    <text evidence="1">Belongs to the AB hydrolase superfamily.</text>
</comment>
<feature type="domain" description="AB hydrolase-1" evidence="2">
    <location>
        <begin position="21"/>
        <end position="256"/>
    </location>
</feature>
<dbReference type="AlphaFoldDB" id="A0AA41X3Q1"/>
<dbReference type="PANTHER" id="PTHR43039">
    <property type="entry name" value="ESTERASE-RELATED"/>
    <property type="match status" value="1"/>
</dbReference>